<protein>
    <recommendedName>
        <fullName evidence="3">DUF5330 domain-containing protein</fullName>
    </recommendedName>
</protein>
<gene>
    <name evidence="1" type="ORF">ABID16_001606</name>
</gene>
<reference evidence="1 2" key="1">
    <citation type="submission" date="2024-06" db="EMBL/GenBank/DDBJ databases">
        <title>Genomic Encyclopedia of Type Strains, Phase IV (KMG-IV): sequencing the most valuable type-strain genomes for metagenomic binning, comparative biology and taxonomic classification.</title>
        <authorList>
            <person name="Goeker M."/>
        </authorList>
    </citation>
    <scope>NUCLEOTIDE SEQUENCE [LARGE SCALE GENOMIC DNA]</scope>
    <source>
        <strain evidence="1 2">DSM 29780</strain>
    </source>
</reference>
<keyword evidence="2" id="KW-1185">Reference proteome</keyword>
<evidence type="ECO:0000313" key="2">
    <source>
        <dbReference type="Proteomes" id="UP001549047"/>
    </source>
</evidence>
<comment type="caution">
    <text evidence="1">The sequence shown here is derived from an EMBL/GenBank/DDBJ whole genome shotgun (WGS) entry which is preliminary data.</text>
</comment>
<accession>A0ABV2IYY6</accession>
<organism evidence="1 2">
    <name type="scientific">Rhizobium aquaticum</name>
    <dbReference type="NCBI Taxonomy" id="1549636"/>
    <lineage>
        <taxon>Bacteria</taxon>
        <taxon>Pseudomonadati</taxon>
        <taxon>Pseudomonadota</taxon>
        <taxon>Alphaproteobacteria</taxon>
        <taxon>Hyphomicrobiales</taxon>
        <taxon>Rhizobiaceae</taxon>
        <taxon>Rhizobium/Agrobacterium group</taxon>
        <taxon>Rhizobium</taxon>
    </lineage>
</organism>
<dbReference type="EMBL" id="JBEPMB010000001">
    <property type="protein sequence ID" value="MET3613301.1"/>
    <property type="molecule type" value="Genomic_DNA"/>
</dbReference>
<name>A0ABV2IYY6_9HYPH</name>
<dbReference type="Proteomes" id="UP001549047">
    <property type="component" value="Unassembled WGS sequence"/>
</dbReference>
<dbReference type="InterPro" id="IPR035220">
    <property type="entry name" value="DUF5330"/>
</dbReference>
<sequence>MGMLIKGTFWFCAVLVVLPFFDGEAQKKLEGAPQVEAADAVSAATGALSYIGEMCSQRPEVCIKGAETVSALGNRAKEGALVAYKLLDKNFSDKPATTAAATAAAKAETSPNVAEATKSIPAAAEQPLPDAVVTGTVIPVPSARPKH</sequence>
<dbReference type="Pfam" id="PF17264">
    <property type="entry name" value="DUF5330"/>
    <property type="match status" value="1"/>
</dbReference>
<proteinExistence type="predicted"/>
<evidence type="ECO:0008006" key="3">
    <source>
        <dbReference type="Google" id="ProtNLM"/>
    </source>
</evidence>
<dbReference type="RefSeq" id="WP_354555780.1">
    <property type="nucleotide sequence ID" value="NZ_JBEPMB010000001.1"/>
</dbReference>
<evidence type="ECO:0000313" key="1">
    <source>
        <dbReference type="EMBL" id="MET3613301.1"/>
    </source>
</evidence>